<reference evidence="1 2" key="1">
    <citation type="journal article" date="2015" name="Stand. Genomic Sci.">
        <title>High quality draft genome sequence of the moderately halophilic bacterium Pontibacillus yanchengensis Y32(T) and comparison among Pontibacillus genomes.</title>
        <authorList>
            <person name="Huang J."/>
            <person name="Qiao Z.X."/>
            <person name="Tang J.W."/>
            <person name="Wang G."/>
        </authorList>
    </citation>
    <scope>NUCLEOTIDE SEQUENCE [LARGE SCALE GENOMIC DNA]</scope>
    <source>
        <strain evidence="1 2">Y32</strain>
    </source>
</reference>
<dbReference type="RefSeq" id="WP_052111474.1">
    <property type="nucleotide sequence ID" value="NZ_AVBF01000113.1"/>
</dbReference>
<protein>
    <submittedName>
        <fullName evidence="1">Uncharacterized protein</fullName>
    </submittedName>
</protein>
<sequence>MQKRFTKPLSLLCVLYLLTGIMSLGQESVLAETDVKETSQQETLHKYYPTEIMEPVRKSMRINKHSTEKDEVIMSRPKVEILERYYFGENKPKVGYDVKRAVEAIYGYDLDEISSYLYHAADKSFSRVSTNTINQEQYSAEIMKGVRKSLGIKEDSTSMDEQIMAMPKAKVFEHYFNGTANEKYAQEAKEVILNIYGINLQQISGLKNMGISIASKGIWITHSETDLFVIHSTTDDVGVKIYPTEYFKSSTGTSNLPNDVKNQIKELGFSYDNQIGAYYYENPKGVSVPDQFKGKVVQSLITEIKSEYAYLVK</sequence>
<name>A0A0A2TN95_9BACI</name>
<evidence type="ECO:0000313" key="2">
    <source>
        <dbReference type="Proteomes" id="UP000030147"/>
    </source>
</evidence>
<proteinExistence type="predicted"/>
<keyword evidence="2" id="KW-1185">Reference proteome</keyword>
<dbReference type="EMBL" id="AVBF01000113">
    <property type="protein sequence ID" value="KGP70810.1"/>
    <property type="molecule type" value="Genomic_DNA"/>
</dbReference>
<accession>A0A0A2TN95</accession>
<comment type="caution">
    <text evidence="1">The sequence shown here is derived from an EMBL/GenBank/DDBJ whole genome shotgun (WGS) entry which is preliminary data.</text>
</comment>
<dbReference type="OrthoDB" id="2573403at2"/>
<dbReference type="eggNOG" id="ENOG5031VAP">
    <property type="taxonomic scope" value="Bacteria"/>
</dbReference>
<organism evidence="1 2">
    <name type="scientific">Pontibacillus yanchengensis Y32</name>
    <dbReference type="NCBI Taxonomy" id="1385514"/>
    <lineage>
        <taxon>Bacteria</taxon>
        <taxon>Bacillati</taxon>
        <taxon>Bacillota</taxon>
        <taxon>Bacilli</taxon>
        <taxon>Bacillales</taxon>
        <taxon>Bacillaceae</taxon>
        <taxon>Pontibacillus</taxon>
    </lineage>
</organism>
<dbReference type="AlphaFoldDB" id="A0A0A2TN95"/>
<gene>
    <name evidence="1" type="ORF">N782_21475</name>
</gene>
<evidence type="ECO:0000313" key="1">
    <source>
        <dbReference type="EMBL" id="KGP70810.1"/>
    </source>
</evidence>
<dbReference type="Proteomes" id="UP000030147">
    <property type="component" value="Unassembled WGS sequence"/>
</dbReference>